<dbReference type="EMBL" id="DSOL01000225">
    <property type="protein sequence ID" value="HEN28536.1"/>
    <property type="molecule type" value="Genomic_DNA"/>
</dbReference>
<dbReference type="InterPro" id="IPR017853">
    <property type="entry name" value="GH"/>
</dbReference>
<name>A0A7C2P423_UNCW3</name>
<reference evidence="1" key="1">
    <citation type="journal article" date="2020" name="mSystems">
        <title>Genome- and Community-Level Interaction Insights into Carbon Utilization and Element Cycling Functions of Hydrothermarchaeota in Hydrothermal Sediment.</title>
        <authorList>
            <person name="Zhou Z."/>
            <person name="Liu Y."/>
            <person name="Xu W."/>
            <person name="Pan J."/>
            <person name="Luo Z.H."/>
            <person name="Li M."/>
        </authorList>
    </citation>
    <scope>NUCLEOTIDE SEQUENCE [LARGE SCALE GENOMIC DNA]</scope>
    <source>
        <strain evidence="1">SpSt-34</strain>
    </source>
</reference>
<accession>A0A7C2P423</accession>
<dbReference type="SUPFAM" id="SSF51445">
    <property type="entry name" value="(Trans)glycosidases"/>
    <property type="match status" value="1"/>
</dbReference>
<sequence>MKKGISYFGVRNPHWVEKDLAIIKESGIDYIVHTYSENDMEYYEGTMHKIVKLSKDFGLEVYLDPWGVARIFGGEAFSKFLLLNDEARLVTREGKKGYGACMNNPATIEFIKKWVDSASSLEPDFIFWDEPHFSPLTNREGCFCSICKEKFKEKFGCSMEEATAEDLKSFRGFTKLEFLRIITAYAKEKGLRNVLCLLPHDEDIDWDHYASIPSIDVFGTDPYWVLHPQNFEEWMEEKIKMVSLLSNKYSKESEIWIQNFRVKKGEEHLIEKVALKAKEYRIDRISAWSYKGTAYMSYISCDDPEMVWMTLLKVYASL</sequence>
<organism evidence="1">
    <name type="scientific">candidate division WOR-3 bacterium</name>
    <dbReference type="NCBI Taxonomy" id="2052148"/>
    <lineage>
        <taxon>Bacteria</taxon>
        <taxon>Bacteria division WOR-3</taxon>
    </lineage>
</organism>
<comment type="caution">
    <text evidence="1">The sequence shown here is derived from an EMBL/GenBank/DDBJ whole genome shotgun (WGS) entry which is preliminary data.</text>
</comment>
<evidence type="ECO:0000313" key="1">
    <source>
        <dbReference type="EMBL" id="HEN28536.1"/>
    </source>
</evidence>
<proteinExistence type="predicted"/>
<gene>
    <name evidence="1" type="ORF">ENQ77_07850</name>
</gene>
<dbReference type="Gene3D" id="3.20.20.80">
    <property type="entry name" value="Glycosidases"/>
    <property type="match status" value="1"/>
</dbReference>
<dbReference type="AlphaFoldDB" id="A0A7C2P423"/>
<protein>
    <submittedName>
        <fullName evidence="1">Uncharacterized protein</fullName>
    </submittedName>
</protein>